<dbReference type="Proteomes" id="UP000292445">
    <property type="component" value="Unassembled WGS sequence"/>
</dbReference>
<dbReference type="AlphaFoldDB" id="A0A4Q7NC67"/>
<feature type="region of interest" description="Disordered" evidence="1">
    <location>
        <begin position="124"/>
        <end position="161"/>
    </location>
</feature>
<evidence type="ECO:0008006" key="4">
    <source>
        <dbReference type="Google" id="ProtNLM"/>
    </source>
</evidence>
<dbReference type="EMBL" id="SGXC01000002">
    <property type="protein sequence ID" value="RZS80612.1"/>
    <property type="molecule type" value="Genomic_DNA"/>
</dbReference>
<feature type="compositionally biased region" description="Basic and acidic residues" evidence="1">
    <location>
        <begin position="130"/>
        <end position="141"/>
    </location>
</feature>
<keyword evidence="3" id="KW-1185">Reference proteome</keyword>
<evidence type="ECO:0000256" key="1">
    <source>
        <dbReference type="SAM" id="MobiDB-lite"/>
    </source>
</evidence>
<dbReference type="OrthoDB" id="1653618at2"/>
<accession>A0A4Q7NC67</accession>
<dbReference type="InterPro" id="IPR053780">
    <property type="entry name" value="Gp66-like"/>
</dbReference>
<proteinExistence type="predicted"/>
<dbReference type="NCBIfam" id="NF045478">
    <property type="entry name" value="XF1762_fam"/>
    <property type="match status" value="1"/>
</dbReference>
<comment type="caution">
    <text evidence="2">The sequence shown here is derived from an EMBL/GenBank/DDBJ whole genome shotgun (WGS) entry which is preliminary data.</text>
</comment>
<protein>
    <recommendedName>
        <fullName evidence="4">N-acetyltransferase domain-containing protein</fullName>
    </recommendedName>
</protein>
<gene>
    <name evidence="2" type="ORF">EV675_3224</name>
</gene>
<evidence type="ECO:0000313" key="2">
    <source>
        <dbReference type="EMBL" id="RZS80612.1"/>
    </source>
</evidence>
<reference evidence="2 3" key="1">
    <citation type="submission" date="2019-02" db="EMBL/GenBank/DDBJ databases">
        <title>Genomic Encyclopedia of Type Strains, Phase IV (KMG-IV): sequencing the most valuable type-strain genomes for metagenomic binning, comparative biology and taxonomic classification.</title>
        <authorList>
            <person name="Goeker M."/>
        </authorList>
    </citation>
    <scope>NUCLEOTIDE SEQUENCE [LARGE SCALE GENOMIC DNA]</scope>
    <source>
        <strain evidence="2 3">K24</strain>
    </source>
</reference>
<organism evidence="2 3">
    <name type="scientific">Pigmentiphaga kullae</name>
    <dbReference type="NCBI Taxonomy" id="151784"/>
    <lineage>
        <taxon>Bacteria</taxon>
        <taxon>Pseudomonadati</taxon>
        <taxon>Pseudomonadota</taxon>
        <taxon>Betaproteobacteria</taxon>
        <taxon>Burkholderiales</taxon>
        <taxon>Alcaligenaceae</taxon>
        <taxon>Pigmentiphaga</taxon>
    </lineage>
</organism>
<name>A0A4Q7NC67_9BURK</name>
<evidence type="ECO:0000313" key="3">
    <source>
        <dbReference type="Proteomes" id="UP000292445"/>
    </source>
</evidence>
<dbReference type="RefSeq" id="WP_130358259.1">
    <property type="nucleotide sequence ID" value="NZ_SGXC01000002.1"/>
</dbReference>
<feature type="compositionally biased region" description="Polar residues" evidence="1">
    <location>
        <begin position="150"/>
        <end position="161"/>
    </location>
</feature>
<sequence length="161" mass="17877">MIELRPITREVADDYIREHHRHHGVPVGALWRQAVHDDAGRLVGVAVSGRPVARALDDGLTVEVTRLCTDGTPNACSMLYAAARRVAQDKGYRRGLTYILASEDGGSLRAAGWRHLWHVKGRSWNCPSRPRTDKHPTEDKQAWGWGSWPAQLTTQGASHDA</sequence>